<evidence type="ECO:0000313" key="4">
    <source>
        <dbReference type="EMBL" id="PYZ98711.1"/>
    </source>
</evidence>
<feature type="domain" description="Methyltransferase" evidence="3">
    <location>
        <begin position="37"/>
        <end position="131"/>
    </location>
</feature>
<reference evidence="4 5" key="1">
    <citation type="submission" date="2017-10" db="EMBL/GenBank/DDBJ databases">
        <title>Bacillus sp. nov., a halophilic bacterium isolated from a Yangshapao Lake.</title>
        <authorList>
            <person name="Wang H."/>
        </authorList>
    </citation>
    <scope>NUCLEOTIDE SEQUENCE [LARGE SCALE GENOMIC DNA]</scope>
    <source>
        <strain evidence="4 5">YSP-3</strain>
    </source>
</reference>
<gene>
    <name evidence="4" type="ORF">CR205_09085</name>
</gene>
<evidence type="ECO:0000259" key="3">
    <source>
        <dbReference type="Pfam" id="PF13649"/>
    </source>
</evidence>
<dbReference type="SUPFAM" id="SSF53335">
    <property type="entry name" value="S-adenosyl-L-methionine-dependent methyltransferases"/>
    <property type="match status" value="1"/>
</dbReference>
<dbReference type="OrthoDB" id="9811589at2"/>
<organism evidence="4 5">
    <name type="scientific">Alteribacter lacisalsi</name>
    <dbReference type="NCBI Taxonomy" id="2045244"/>
    <lineage>
        <taxon>Bacteria</taxon>
        <taxon>Bacillati</taxon>
        <taxon>Bacillota</taxon>
        <taxon>Bacilli</taxon>
        <taxon>Bacillales</taxon>
        <taxon>Bacillaceae</taxon>
        <taxon>Alteribacter</taxon>
    </lineage>
</organism>
<dbReference type="InterPro" id="IPR041698">
    <property type="entry name" value="Methyltransf_25"/>
</dbReference>
<dbReference type="Pfam" id="PF13649">
    <property type="entry name" value="Methyltransf_25"/>
    <property type="match status" value="1"/>
</dbReference>
<dbReference type="Gene3D" id="3.40.50.150">
    <property type="entry name" value="Vaccinia Virus protein VP39"/>
    <property type="match status" value="1"/>
</dbReference>
<comment type="caution">
    <text evidence="4">The sequence shown here is derived from an EMBL/GenBank/DDBJ whole genome shotgun (WGS) entry which is preliminary data.</text>
</comment>
<name>A0A2W0HCX4_9BACI</name>
<evidence type="ECO:0000313" key="5">
    <source>
        <dbReference type="Proteomes" id="UP000248066"/>
    </source>
</evidence>
<dbReference type="CDD" id="cd02440">
    <property type="entry name" value="AdoMet_MTases"/>
    <property type="match status" value="1"/>
</dbReference>
<dbReference type="InterPro" id="IPR029063">
    <property type="entry name" value="SAM-dependent_MTases_sf"/>
</dbReference>
<accession>A0A2W0HCX4</accession>
<dbReference type="PANTHER" id="PTHR43861">
    <property type="entry name" value="TRANS-ACONITATE 2-METHYLTRANSFERASE-RELATED"/>
    <property type="match status" value="1"/>
</dbReference>
<keyword evidence="5" id="KW-1185">Reference proteome</keyword>
<dbReference type="GO" id="GO:0008168">
    <property type="term" value="F:methyltransferase activity"/>
    <property type="evidence" value="ECO:0007669"/>
    <property type="project" value="UniProtKB-KW"/>
</dbReference>
<protein>
    <submittedName>
        <fullName evidence="4">Methyltransferase type 11</fullName>
    </submittedName>
</protein>
<sequence length="245" mass="28009">MPYEHFAYVYDRLMEDAPYDSWTKYAAKRLPEHARLLDVACGTGTFTVRMAKAGHQVTGVDLSEDMLAVAQQKALEEGQQITFICQDMKRMEGFSELDAVTVFCDGMNYLLDEEEIRNAFTSFASALKEGGTLLFDVHSSFKVDSAFDYKVYAENGEEVSYIWYASPGEYENSVDHDLTFFIRNEDGTYTRVDEAHTQRTFDSSIYASLLDECGFDIVEISSEFGEKAPVHHTDRIFFQAKKRRK</sequence>
<keyword evidence="2 4" id="KW-0808">Transferase</keyword>
<dbReference type="Gene3D" id="2.20.25.110">
    <property type="entry name" value="S-adenosyl-L-methionine-dependent methyltransferases"/>
    <property type="match status" value="1"/>
</dbReference>
<dbReference type="RefSeq" id="WP_110518796.1">
    <property type="nucleotide sequence ID" value="NZ_PDOF01000001.1"/>
</dbReference>
<dbReference type="Proteomes" id="UP000248066">
    <property type="component" value="Unassembled WGS sequence"/>
</dbReference>
<keyword evidence="1 4" id="KW-0489">Methyltransferase</keyword>
<dbReference type="AlphaFoldDB" id="A0A2W0HCX4"/>
<proteinExistence type="predicted"/>
<dbReference type="PANTHER" id="PTHR43861:SF1">
    <property type="entry name" value="TRANS-ACONITATE 2-METHYLTRANSFERASE"/>
    <property type="match status" value="1"/>
</dbReference>
<dbReference type="EMBL" id="PDOF01000001">
    <property type="protein sequence ID" value="PYZ98711.1"/>
    <property type="molecule type" value="Genomic_DNA"/>
</dbReference>
<evidence type="ECO:0000256" key="2">
    <source>
        <dbReference type="ARBA" id="ARBA00022679"/>
    </source>
</evidence>
<dbReference type="GO" id="GO:0032259">
    <property type="term" value="P:methylation"/>
    <property type="evidence" value="ECO:0007669"/>
    <property type="project" value="UniProtKB-KW"/>
</dbReference>
<evidence type="ECO:0000256" key="1">
    <source>
        <dbReference type="ARBA" id="ARBA00022603"/>
    </source>
</evidence>